<feature type="signal peptide" evidence="2">
    <location>
        <begin position="1"/>
        <end position="21"/>
    </location>
</feature>
<keyword evidence="2" id="KW-0732">Signal</keyword>
<feature type="region of interest" description="Disordered" evidence="1">
    <location>
        <begin position="18"/>
        <end position="66"/>
    </location>
</feature>
<evidence type="ECO:0000256" key="2">
    <source>
        <dbReference type="SAM" id="SignalP"/>
    </source>
</evidence>
<reference evidence="3" key="1">
    <citation type="submission" date="2022-06" db="EMBL/GenBank/DDBJ databases">
        <title>Uncovering the hologenomic basis of an extraordinary plant invasion.</title>
        <authorList>
            <person name="Bieker V.C."/>
            <person name="Martin M.D."/>
            <person name="Gilbert T."/>
            <person name="Hodgins K."/>
            <person name="Battlay P."/>
            <person name="Petersen B."/>
            <person name="Wilson J."/>
        </authorList>
    </citation>
    <scope>NUCLEOTIDE SEQUENCE</scope>
    <source>
        <strain evidence="3">AA19_3_7</strain>
        <tissue evidence="3">Leaf</tissue>
    </source>
</reference>
<feature type="chain" id="PRO_5041918622" evidence="2">
    <location>
        <begin position="22"/>
        <end position="118"/>
    </location>
</feature>
<accession>A0AAD5GRY8</accession>
<evidence type="ECO:0000313" key="4">
    <source>
        <dbReference type="Proteomes" id="UP001206925"/>
    </source>
</evidence>
<comment type="caution">
    <text evidence="3">The sequence shown here is derived from an EMBL/GenBank/DDBJ whole genome shotgun (WGS) entry which is preliminary data.</text>
</comment>
<proteinExistence type="predicted"/>
<sequence>MGNNVVLMLISFLLIISSSSGDDSPDFRDALGRRSFLPPKNTGSKTPITPSGMSTENTGNGLPQNFEENMNRFEENMNRFAENMTRFAENMNRMKENMIAPPPPPPDPSVQDYDKDYG</sequence>
<dbReference type="Proteomes" id="UP001206925">
    <property type="component" value="Unassembled WGS sequence"/>
</dbReference>
<dbReference type="EMBL" id="JAMZMK010005559">
    <property type="protein sequence ID" value="KAI7753072.1"/>
    <property type="molecule type" value="Genomic_DNA"/>
</dbReference>
<name>A0AAD5GRY8_AMBAR</name>
<feature type="non-terminal residue" evidence="3">
    <location>
        <position position="1"/>
    </location>
</feature>
<feature type="region of interest" description="Disordered" evidence="1">
    <location>
        <begin position="94"/>
        <end position="118"/>
    </location>
</feature>
<dbReference type="AlphaFoldDB" id="A0AAD5GRY8"/>
<protein>
    <submittedName>
        <fullName evidence="3">Uncharacterized protein</fullName>
    </submittedName>
</protein>
<evidence type="ECO:0000313" key="3">
    <source>
        <dbReference type="EMBL" id="KAI7753072.1"/>
    </source>
</evidence>
<gene>
    <name evidence="3" type="ORF">M8C21_003357</name>
</gene>
<keyword evidence="4" id="KW-1185">Reference proteome</keyword>
<organism evidence="3 4">
    <name type="scientific">Ambrosia artemisiifolia</name>
    <name type="common">Common ragweed</name>
    <dbReference type="NCBI Taxonomy" id="4212"/>
    <lineage>
        <taxon>Eukaryota</taxon>
        <taxon>Viridiplantae</taxon>
        <taxon>Streptophyta</taxon>
        <taxon>Embryophyta</taxon>
        <taxon>Tracheophyta</taxon>
        <taxon>Spermatophyta</taxon>
        <taxon>Magnoliopsida</taxon>
        <taxon>eudicotyledons</taxon>
        <taxon>Gunneridae</taxon>
        <taxon>Pentapetalae</taxon>
        <taxon>asterids</taxon>
        <taxon>campanulids</taxon>
        <taxon>Asterales</taxon>
        <taxon>Asteraceae</taxon>
        <taxon>Asteroideae</taxon>
        <taxon>Heliantheae alliance</taxon>
        <taxon>Heliantheae</taxon>
        <taxon>Ambrosia</taxon>
    </lineage>
</organism>
<evidence type="ECO:0000256" key="1">
    <source>
        <dbReference type="SAM" id="MobiDB-lite"/>
    </source>
</evidence>
<feature type="compositionally biased region" description="Polar residues" evidence="1">
    <location>
        <begin position="41"/>
        <end position="63"/>
    </location>
</feature>